<dbReference type="InParanoid" id="A0A251U7R3"/>
<keyword evidence="1" id="KW-1133">Transmembrane helix</keyword>
<dbReference type="EMBL" id="CM007897">
    <property type="protein sequence ID" value="OTG19063.1"/>
    <property type="molecule type" value="Genomic_DNA"/>
</dbReference>
<accession>A0A251U7R3</accession>
<sequence>MVPGGLMKAVIRPGGGDAMPSDGDQVIYHCTVRTLDGVVVQSTRSKFGGALDFTFHFFIIFVDFYPLTLLIS</sequence>
<protein>
    <submittedName>
        <fullName evidence="2">Uncharacterized protein</fullName>
    </submittedName>
</protein>
<dbReference type="SUPFAM" id="SSF54534">
    <property type="entry name" value="FKBP-like"/>
    <property type="match status" value="1"/>
</dbReference>
<evidence type="ECO:0000313" key="3">
    <source>
        <dbReference type="Proteomes" id="UP000215914"/>
    </source>
</evidence>
<dbReference type="AlphaFoldDB" id="A0A251U7R3"/>
<keyword evidence="1" id="KW-0472">Membrane</keyword>
<evidence type="ECO:0000313" key="2">
    <source>
        <dbReference type="EMBL" id="OTG19063.1"/>
    </source>
</evidence>
<organism evidence="2 3">
    <name type="scientific">Helianthus annuus</name>
    <name type="common">Common sunflower</name>
    <dbReference type="NCBI Taxonomy" id="4232"/>
    <lineage>
        <taxon>Eukaryota</taxon>
        <taxon>Viridiplantae</taxon>
        <taxon>Streptophyta</taxon>
        <taxon>Embryophyta</taxon>
        <taxon>Tracheophyta</taxon>
        <taxon>Spermatophyta</taxon>
        <taxon>Magnoliopsida</taxon>
        <taxon>eudicotyledons</taxon>
        <taxon>Gunneridae</taxon>
        <taxon>Pentapetalae</taxon>
        <taxon>asterids</taxon>
        <taxon>campanulids</taxon>
        <taxon>Asterales</taxon>
        <taxon>Asteraceae</taxon>
        <taxon>Asteroideae</taxon>
        <taxon>Heliantheae alliance</taxon>
        <taxon>Heliantheae</taxon>
        <taxon>Helianthus</taxon>
    </lineage>
</organism>
<keyword evidence="3" id="KW-1185">Reference proteome</keyword>
<dbReference type="GO" id="GO:0003755">
    <property type="term" value="F:peptidyl-prolyl cis-trans isomerase activity"/>
    <property type="evidence" value="ECO:0007669"/>
    <property type="project" value="InterPro"/>
</dbReference>
<dbReference type="Gene3D" id="3.10.50.40">
    <property type="match status" value="1"/>
</dbReference>
<gene>
    <name evidence="2" type="ORF">HannXRQ_Chr08g0229871</name>
</gene>
<dbReference type="Proteomes" id="UP000215914">
    <property type="component" value="Chromosome 8"/>
</dbReference>
<evidence type="ECO:0000256" key="1">
    <source>
        <dbReference type="SAM" id="Phobius"/>
    </source>
</evidence>
<proteinExistence type="predicted"/>
<dbReference type="STRING" id="4232.A0A251U7R3"/>
<name>A0A251U7R3_HELAN</name>
<keyword evidence="1" id="KW-0812">Transmembrane</keyword>
<dbReference type="InterPro" id="IPR046357">
    <property type="entry name" value="PPIase_dom_sf"/>
</dbReference>
<feature type="transmembrane region" description="Helical" evidence="1">
    <location>
        <begin position="53"/>
        <end position="71"/>
    </location>
</feature>
<reference evidence="3" key="1">
    <citation type="journal article" date="2017" name="Nature">
        <title>The sunflower genome provides insights into oil metabolism, flowering and Asterid evolution.</title>
        <authorList>
            <person name="Badouin H."/>
            <person name="Gouzy J."/>
            <person name="Grassa C.J."/>
            <person name="Murat F."/>
            <person name="Staton S.E."/>
            <person name="Cottret L."/>
            <person name="Lelandais-Briere C."/>
            <person name="Owens G.L."/>
            <person name="Carrere S."/>
            <person name="Mayjonade B."/>
            <person name="Legrand L."/>
            <person name="Gill N."/>
            <person name="Kane N.C."/>
            <person name="Bowers J.E."/>
            <person name="Hubner S."/>
            <person name="Bellec A."/>
            <person name="Berard A."/>
            <person name="Berges H."/>
            <person name="Blanchet N."/>
            <person name="Boniface M.C."/>
            <person name="Brunel D."/>
            <person name="Catrice O."/>
            <person name="Chaidir N."/>
            <person name="Claudel C."/>
            <person name="Donnadieu C."/>
            <person name="Faraut T."/>
            <person name="Fievet G."/>
            <person name="Helmstetter N."/>
            <person name="King M."/>
            <person name="Knapp S.J."/>
            <person name="Lai Z."/>
            <person name="Le Paslier M.C."/>
            <person name="Lippi Y."/>
            <person name="Lorenzon L."/>
            <person name="Mandel J.R."/>
            <person name="Marage G."/>
            <person name="Marchand G."/>
            <person name="Marquand E."/>
            <person name="Bret-Mestries E."/>
            <person name="Morien E."/>
            <person name="Nambeesan S."/>
            <person name="Nguyen T."/>
            <person name="Pegot-Espagnet P."/>
            <person name="Pouilly N."/>
            <person name="Raftis F."/>
            <person name="Sallet E."/>
            <person name="Schiex T."/>
            <person name="Thomas J."/>
            <person name="Vandecasteele C."/>
            <person name="Vares D."/>
            <person name="Vear F."/>
            <person name="Vautrin S."/>
            <person name="Crespi M."/>
            <person name="Mangin B."/>
            <person name="Burke J.M."/>
            <person name="Salse J."/>
            <person name="Munos S."/>
            <person name="Vincourt P."/>
            <person name="Rieseberg L.H."/>
            <person name="Langlade N.B."/>
        </authorList>
    </citation>
    <scope>NUCLEOTIDE SEQUENCE [LARGE SCALE GENOMIC DNA]</scope>
    <source>
        <strain evidence="3">cv. SF193</strain>
    </source>
</reference>